<evidence type="ECO:0000256" key="1">
    <source>
        <dbReference type="ARBA" id="ARBA00023015"/>
    </source>
</evidence>
<dbReference type="AlphaFoldDB" id="A0A4V6RXH9"/>
<gene>
    <name evidence="4" type="ORF">E6W99_21830</name>
</gene>
<evidence type="ECO:0000256" key="3">
    <source>
        <dbReference type="ARBA" id="ARBA00023163"/>
    </source>
</evidence>
<evidence type="ECO:0000256" key="2">
    <source>
        <dbReference type="ARBA" id="ARBA00023125"/>
    </source>
</evidence>
<comment type="caution">
    <text evidence="4">The sequence shown here is derived from an EMBL/GenBank/DDBJ whole genome shotgun (WGS) entry which is preliminary data.</text>
</comment>
<dbReference type="PROSITE" id="PS50995">
    <property type="entry name" value="HTH_MARR_2"/>
    <property type="match status" value="1"/>
</dbReference>
<proteinExistence type="predicted"/>
<keyword evidence="5" id="KW-1185">Reference proteome</keyword>
<organism evidence="4 5">
    <name type="scientific">Metabacillus sediminilitoris</name>
    <dbReference type="NCBI Taxonomy" id="2567941"/>
    <lineage>
        <taxon>Bacteria</taxon>
        <taxon>Bacillati</taxon>
        <taxon>Bacillota</taxon>
        <taxon>Bacilli</taxon>
        <taxon>Bacillales</taxon>
        <taxon>Bacillaceae</taxon>
        <taxon>Metabacillus</taxon>
    </lineage>
</organism>
<dbReference type="InterPro" id="IPR036388">
    <property type="entry name" value="WH-like_DNA-bd_sf"/>
</dbReference>
<dbReference type="OrthoDB" id="1904211at2"/>
<evidence type="ECO:0000313" key="4">
    <source>
        <dbReference type="EMBL" id="THF76327.1"/>
    </source>
</evidence>
<dbReference type="GO" id="GO:0003677">
    <property type="term" value="F:DNA binding"/>
    <property type="evidence" value="ECO:0007669"/>
    <property type="project" value="UniProtKB-KW"/>
</dbReference>
<dbReference type="GO" id="GO:0003700">
    <property type="term" value="F:DNA-binding transcription factor activity"/>
    <property type="evidence" value="ECO:0007669"/>
    <property type="project" value="InterPro"/>
</dbReference>
<dbReference type="InterPro" id="IPR000835">
    <property type="entry name" value="HTH_MarR-typ"/>
</dbReference>
<dbReference type="SUPFAM" id="SSF46785">
    <property type="entry name" value="Winged helix' DNA-binding domain"/>
    <property type="match status" value="1"/>
</dbReference>
<dbReference type="Proteomes" id="UP000310334">
    <property type="component" value="Unassembled WGS sequence"/>
</dbReference>
<dbReference type="EMBL" id="SSNT01000021">
    <property type="protein sequence ID" value="THF76327.1"/>
    <property type="molecule type" value="Genomic_DNA"/>
</dbReference>
<sequence length="138" mass="16130">MENTSKLFHMLYQKTRLMTKEQNDHIQKHGLYSSQWSILFCLKINGPMTQSDIWRYLSVEAPTITRTIVKLEDSGWVKRTQGSDKRERLVSLTDKAIENFPSIELDVRAFEQKMLASLSKEEQENLFHLLTKLGTPNK</sequence>
<dbReference type="RefSeq" id="WP_136357813.1">
    <property type="nucleotide sequence ID" value="NZ_CP046266.1"/>
</dbReference>
<dbReference type="InterPro" id="IPR036390">
    <property type="entry name" value="WH_DNA-bd_sf"/>
</dbReference>
<protein>
    <submittedName>
        <fullName evidence="4">MarR family transcriptional regulator</fullName>
    </submittedName>
</protein>
<name>A0A4V6RXH9_9BACI</name>
<dbReference type="PANTHER" id="PTHR42756">
    <property type="entry name" value="TRANSCRIPTIONAL REGULATOR, MARR"/>
    <property type="match status" value="1"/>
</dbReference>
<evidence type="ECO:0000313" key="5">
    <source>
        <dbReference type="Proteomes" id="UP000310334"/>
    </source>
</evidence>
<dbReference type="PANTHER" id="PTHR42756:SF1">
    <property type="entry name" value="TRANSCRIPTIONAL REPRESSOR OF EMRAB OPERON"/>
    <property type="match status" value="1"/>
</dbReference>
<dbReference type="Pfam" id="PF01047">
    <property type="entry name" value="MarR"/>
    <property type="match status" value="1"/>
</dbReference>
<dbReference type="Gene3D" id="1.10.10.10">
    <property type="entry name" value="Winged helix-like DNA-binding domain superfamily/Winged helix DNA-binding domain"/>
    <property type="match status" value="1"/>
</dbReference>
<dbReference type="SMART" id="SM00347">
    <property type="entry name" value="HTH_MARR"/>
    <property type="match status" value="1"/>
</dbReference>
<keyword evidence="1" id="KW-0805">Transcription regulation</keyword>
<keyword evidence="3" id="KW-0804">Transcription</keyword>
<reference evidence="4 5" key="1">
    <citation type="submission" date="2019-04" db="EMBL/GenBank/DDBJ databases">
        <title>Bacillus sediminilitoris sp. nov., isolated from a tidal flat sediment on the East China Sea.</title>
        <authorList>
            <person name="Wei Y."/>
            <person name="Mao H."/>
            <person name="Fang J."/>
        </authorList>
    </citation>
    <scope>NUCLEOTIDE SEQUENCE [LARGE SCALE GENOMIC DNA]</scope>
    <source>
        <strain evidence="4 5">DSL-17</strain>
    </source>
</reference>
<dbReference type="PRINTS" id="PR00598">
    <property type="entry name" value="HTHMARR"/>
</dbReference>
<keyword evidence="2" id="KW-0238">DNA-binding</keyword>
<accession>A0A4V6RXH9</accession>